<gene>
    <name evidence="3" type="ORF">PCOR1329_LOCUS72308</name>
</gene>
<feature type="region of interest" description="Disordered" evidence="2">
    <location>
        <begin position="382"/>
        <end position="425"/>
    </location>
</feature>
<accession>A0ABN9X536</accession>
<keyword evidence="4" id="KW-1185">Reference proteome</keyword>
<dbReference type="EMBL" id="CAUYUJ010019656">
    <property type="protein sequence ID" value="CAK0892727.1"/>
    <property type="molecule type" value="Genomic_DNA"/>
</dbReference>
<sequence>MPASSAKAIKEKTDRCRDRKRTASLMKWVAKRLVKQYLKDAAQRHLRKFHNTCATLRRDKAELAKTVKSQKKDLFLLRRDKFVAEAYDRAKKKNDKLDNVVEEAARLRRQLRKAKAEGKAEGLAAAQDTTDAASVCDELGLNADDTKDARVSVFCGGNLPDDLAENGFLVADSERAILQATEYSVEVALKTDARFLDVHVGDAETVGQGDAAIRPVPLKAGNCIILMMARLTDDVGAAATIASRRNKVNKDAAESQVRTYDSCRKLMKQFLAPSLDFPTGEGKYLTHVENGDHPQCAAATLLEHDVCHLFVGEKTYATKISTVRRCWSACADSKYLAQFKISAVELPSDSPERMLLDLAAGGQAPGPMAKSAMKSAMKTVVKPAPKAAPMRKPAAAARGRSGARGQRFPQKRRNKRSVQAASRRRDILAKARKARKAAQAKRKRLEAAGVFYTPKRQRVARARRGRSSLAKIYTYEDLRALNTKDAYNLMVQAGYLGDPAENVCPKCGWPLGSVIHRGEKRHPVQRCQRKACSPSSVQVKVTSGTWADVEVPPPKLAGVALLWRGALTSRMSTADMALIAKLGHKQRESIRQSLLEIISAASREEQKSIALSGQCETDATTLRVVQLKNGRNMHVRVFGMCKRGNHEQAVVHMLPAHYAARGGPTRPESTDETEPLISAHTGADVLIWHTDGARCYRRLMNHTKVKHAKRIWATVKTLTLSGGDVLCCYGGAQLQGGLWSHVKNVAPATMNTRSSESKDQLENWVHFWAWRYGRASCPDMFLELGSAVALARSQ</sequence>
<keyword evidence="1" id="KW-0175">Coiled coil</keyword>
<comment type="caution">
    <text evidence="3">The sequence shown here is derived from an EMBL/GenBank/DDBJ whole genome shotgun (WGS) entry which is preliminary data.</text>
</comment>
<reference evidence="3" key="1">
    <citation type="submission" date="2023-10" db="EMBL/GenBank/DDBJ databases">
        <authorList>
            <person name="Chen Y."/>
            <person name="Shah S."/>
            <person name="Dougan E. K."/>
            <person name="Thang M."/>
            <person name="Chan C."/>
        </authorList>
    </citation>
    <scope>NUCLEOTIDE SEQUENCE [LARGE SCALE GENOMIC DNA]</scope>
</reference>
<feature type="compositionally biased region" description="Low complexity" evidence="2">
    <location>
        <begin position="382"/>
        <end position="405"/>
    </location>
</feature>
<proteinExistence type="predicted"/>
<organism evidence="3 4">
    <name type="scientific">Prorocentrum cordatum</name>
    <dbReference type="NCBI Taxonomy" id="2364126"/>
    <lineage>
        <taxon>Eukaryota</taxon>
        <taxon>Sar</taxon>
        <taxon>Alveolata</taxon>
        <taxon>Dinophyceae</taxon>
        <taxon>Prorocentrales</taxon>
        <taxon>Prorocentraceae</taxon>
        <taxon>Prorocentrum</taxon>
    </lineage>
</organism>
<evidence type="ECO:0000313" key="3">
    <source>
        <dbReference type="EMBL" id="CAK0892727.1"/>
    </source>
</evidence>
<evidence type="ECO:0000256" key="2">
    <source>
        <dbReference type="SAM" id="MobiDB-lite"/>
    </source>
</evidence>
<evidence type="ECO:0000313" key="4">
    <source>
        <dbReference type="Proteomes" id="UP001189429"/>
    </source>
</evidence>
<feature type="coiled-coil region" evidence="1">
    <location>
        <begin position="83"/>
        <end position="121"/>
    </location>
</feature>
<name>A0ABN9X536_9DINO</name>
<evidence type="ECO:0000256" key="1">
    <source>
        <dbReference type="SAM" id="Coils"/>
    </source>
</evidence>
<dbReference type="Proteomes" id="UP001189429">
    <property type="component" value="Unassembled WGS sequence"/>
</dbReference>
<protein>
    <submittedName>
        <fullName evidence="3">Uncharacterized protein</fullName>
    </submittedName>
</protein>
<feature type="non-terminal residue" evidence="3">
    <location>
        <position position="794"/>
    </location>
</feature>